<feature type="binding site" evidence="7">
    <location>
        <position position="40"/>
    </location>
    <ligand>
        <name>ATP</name>
        <dbReference type="ChEBI" id="CHEBI:30616"/>
    </ligand>
</feature>
<evidence type="ECO:0000259" key="9">
    <source>
        <dbReference type="PROSITE" id="PS50011"/>
    </source>
</evidence>
<feature type="compositionally biased region" description="Polar residues" evidence="8">
    <location>
        <begin position="420"/>
        <end position="429"/>
    </location>
</feature>
<dbReference type="PROSITE" id="PS00107">
    <property type="entry name" value="PROTEIN_KINASE_ATP"/>
    <property type="match status" value="1"/>
</dbReference>
<dbReference type="SMART" id="SM00220">
    <property type="entry name" value="S_TKc"/>
    <property type="match status" value="1"/>
</dbReference>
<evidence type="ECO:0000256" key="3">
    <source>
        <dbReference type="ARBA" id="ARBA00022679"/>
    </source>
</evidence>
<feature type="compositionally biased region" description="Low complexity" evidence="8">
    <location>
        <begin position="327"/>
        <end position="336"/>
    </location>
</feature>
<feature type="region of interest" description="Disordered" evidence="8">
    <location>
        <begin position="289"/>
        <end position="386"/>
    </location>
</feature>
<evidence type="ECO:0000256" key="4">
    <source>
        <dbReference type="ARBA" id="ARBA00022741"/>
    </source>
</evidence>
<dbReference type="OrthoDB" id="9762169at2"/>
<evidence type="ECO:0000256" key="5">
    <source>
        <dbReference type="ARBA" id="ARBA00022777"/>
    </source>
</evidence>
<dbReference type="PANTHER" id="PTHR43289:SF6">
    <property type="entry name" value="SERINE_THREONINE-PROTEIN KINASE NEKL-3"/>
    <property type="match status" value="1"/>
</dbReference>
<dbReference type="RefSeq" id="WP_073391276.1">
    <property type="nucleotide sequence ID" value="NZ_FQVU01000004.1"/>
</dbReference>
<dbReference type="STRING" id="1206085.SAMN05443575_3041"/>
<dbReference type="AlphaFoldDB" id="A0A1M5PDN7"/>
<reference evidence="10 11" key="1">
    <citation type="submission" date="2016-11" db="EMBL/GenBank/DDBJ databases">
        <authorList>
            <person name="Jaros S."/>
            <person name="Januszkiewicz K."/>
            <person name="Wedrychowicz H."/>
        </authorList>
    </citation>
    <scope>NUCLEOTIDE SEQUENCE [LARGE SCALE GENOMIC DNA]</scope>
    <source>
        <strain evidence="10 11">DSM 45627</strain>
    </source>
</reference>
<evidence type="ECO:0000256" key="8">
    <source>
        <dbReference type="SAM" id="MobiDB-lite"/>
    </source>
</evidence>
<dbReference type="SUPFAM" id="SSF56112">
    <property type="entry name" value="Protein kinase-like (PK-like)"/>
    <property type="match status" value="1"/>
</dbReference>
<dbReference type="PROSITE" id="PS00108">
    <property type="entry name" value="PROTEIN_KINASE_ST"/>
    <property type="match status" value="1"/>
</dbReference>
<keyword evidence="2 10" id="KW-0723">Serine/threonine-protein kinase</keyword>
<evidence type="ECO:0000256" key="6">
    <source>
        <dbReference type="ARBA" id="ARBA00022840"/>
    </source>
</evidence>
<dbReference type="PANTHER" id="PTHR43289">
    <property type="entry name" value="MITOGEN-ACTIVATED PROTEIN KINASE KINASE KINASE 20-RELATED"/>
    <property type="match status" value="1"/>
</dbReference>
<keyword evidence="4 7" id="KW-0547">Nucleotide-binding</keyword>
<dbReference type="InterPro" id="IPR011009">
    <property type="entry name" value="Kinase-like_dom_sf"/>
</dbReference>
<dbReference type="EMBL" id="FQVU01000004">
    <property type="protein sequence ID" value="SHG99383.1"/>
    <property type="molecule type" value="Genomic_DNA"/>
</dbReference>
<evidence type="ECO:0000256" key="2">
    <source>
        <dbReference type="ARBA" id="ARBA00022527"/>
    </source>
</evidence>
<dbReference type="GO" id="GO:0005524">
    <property type="term" value="F:ATP binding"/>
    <property type="evidence" value="ECO:0007669"/>
    <property type="project" value="UniProtKB-UniRule"/>
</dbReference>
<feature type="compositionally biased region" description="Basic and acidic residues" evidence="8">
    <location>
        <begin position="371"/>
        <end position="381"/>
    </location>
</feature>
<dbReference type="CDD" id="cd14014">
    <property type="entry name" value="STKc_PknB_like"/>
    <property type="match status" value="1"/>
</dbReference>
<name>A0A1M5PDN7_9ACTN</name>
<dbReference type="InterPro" id="IPR017441">
    <property type="entry name" value="Protein_kinase_ATP_BS"/>
</dbReference>
<organism evidence="10 11">
    <name type="scientific">Jatrophihabitans endophyticus</name>
    <dbReference type="NCBI Taxonomy" id="1206085"/>
    <lineage>
        <taxon>Bacteria</taxon>
        <taxon>Bacillati</taxon>
        <taxon>Actinomycetota</taxon>
        <taxon>Actinomycetes</taxon>
        <taxon>Jatrophihabitantales</taxon>
        <taxon>Jatrophihabitantaceae</taxon>
        <taxon>Jatrophihabitans</taxon>
    </lineage>
</organism>
<dbReference type="Gene3D" id="1.10.510.10">
    <property type="entry name" value="Transferase(Phosphotransferase) domain 1"/>
    <property type="match status" value="1"/>
</dbReference>
<keyword evidence="11" id="KW-1185">Reference proteome</keyword>
<evidence type="ECO:0000256" key="7">
    <source>
        <dbReference type="PROSITE-ProRule" id="PRU10141"/>
    </source>
</evidence>
<dbReference type="InterPro" id="IPR000719">
    <property type="entry name" value="Prot_kinase_dom"/>
</dbReference>
<dbReference type="EC" id="2.7.11.1" evidence="1"/>
<evidence type="ECO:0000313" key="11">
    <source>
        <dbReference type="Proteomes" id="UP000186132"/>
    </source>
</evidence>
<keyword evidence="5 10" id="KW-0418">Kinase</keyword>
<dbReference type="Gene3D" id="3.30.200.20">
    <property type="entry name" value="Phosphorylase Kinase, domain 1"/>
    <property type="match status" value="1"/>
</dbReference>
<keyword evidence="6 7" id="KW-0067">ATP-binding</keyword>
<dbReference type="GO" id="GO:0004674">
    <property type="term" value="F:protein serine/threonine kinase activity"/>
    <property type="evidence" value="ECO:0007669"/>
    <property type="project" value="UniProtKB-KW"/>
</dbReference>
<evidence type="ECO:0000256" key="1">
    <source>
        <dbReference type="ARBA" id="ARBA00012513"/>
    </source>
</evidence>
<feature type="region of interest" description="Disordered" evidence="8">
    <location>
        <begin position="413"/>
        <end position="439"/>
    </location>
</feature>
<feature type="domain" description="Protein kinase" evidence="9">
    <location>
        <begin position="11"/>
        <end position="278"/>
    </location>
</feature>
<evidence type="ECO:0000313" key="10">
    <source>
        <dbReference type="EMBL" id="SHG99383.1"/>
    </source>
</evidence>
<dbReference type="PROSITE" id="PS50011">
    <property type="entry name" value="PROTEIN_KINASE_DOM"/>
    <property type="match status" value="1"/>
</dbReference>
<accession>A0A1M5PDN7</accession>
<keyword evidence="3" id="KW-0808">Transferase</keyword>
<sequence length="522" mass="54701">MTQPAPDLPGLRLERLLGSGGYSDVFLYRQQLPSRLVAVKVLRNSGLGEAQRSRFTAEANAMAGLADHPNIVPVFSASVSDDGRPYLVMQYYSQPNLAVRAASERLGVPEVLRVGIQIASAVETAHRAGILHRDIKPANLLISQYGAPGLTDFGIAGQLADIGSPADDDELGVSVPWAPPEVLYASAPTSVQSDVYALAATLWHLLVGRSPFEVRGGDNSAFALMRRVRDAPAPTTGRADVPAALDRLLRQAMSKDPAGRPATAIEFARRLQAVEQELSLPRTQIVVTTEGLGGDGDPEPPEHYSTAPATVARPLSVTAQPPPTYRAASPQDAAAAPVTDARPDAYAAQRSAAPLRYAPGEGPHAPSVRASPDHQPDHRVEPQGSRGRRTAGLLVAAGLVVVAAGVGVTLVATGGDDPGPTSTVSQDPGTQDAGLPGEDVPPGRPAVAARRAGSAVAFSWTYSARRRDDTYQWRETTGKRRTGVVTAPALRLAAATRTCVQVRVVRADGTNASATFSPEGCA</sequence>
<gene>
    <name evidence="10" type="ORF">SAMN05443575_3041</name>
</gene>
<dbReference type="Proteomes" id="UP000186132">
    <property type="component" value="Unassembled WGS sequence"/>
</dbReference>
<dbReference type="Pfam" id="PF00069">
    <property type="entry name" value="Pkinase"/>
    <property type="match status" value="1"/>
</dbReference>
<protein>
    <recommendedName>
        <fullName evidence="1">non-specific serine/threonine protein kinase</fullName>
        <ecNumber evidence="1">2.7.11.1</ecNumber>
    </recommendedName>
</protein>
<proteinExistence type="predicted"/>
<dbReference type="InterPro" id="IPR008271">
    <property type="entry name" value="Ser/Thr_kinase_AS"/>
</dbReference>